<comment type="cofactor">
    <cofactor evidence="2">
        <name>Mg(2+)</name>
        <dbReference type="ChEBI" id="CHEBI:18420"/>
    </cofactor>
    <text evidence="2">Binds 2 magnesium ions per subunit.</text>
</comment>
<dbReference type="CDD" id="cd00475">
    <property type="entry name" value="Cis_IPPS"/>
    <property type="match status" value="1"/>
</dbReference>
<dbReference type="OrthoDB" id="4191603at2"/>
<reference evidence="3 4" key="1">
    <citation type="submission" date="2014-06" db="EMBL/GenBank/DDBJ databases">
        <authorList>
            <person name="Urmite Genomes Urmite Genomes"/>
        </authorList>
    </citation>
    <scope>NUCLEOTIDE SEQUENCE [LARGE SCALE GENOMIC DNA]</scope>
</reference>
<keyword evidence="2" id="KW-0573">Peptidoglycan synthesis</keyword>
<dbReference type="RefSeq" id="WP_043873234.1">
    <property type="nucleotide sequence ID" value="NZ_CCVW01000001.1"/>
</dbReference>
<dbReference type="GO" id="GO:0008834">
    <property type="term" value="F:ditrans,polycis-undecaprenyl-diphosphate synthase [(2E,6E)-farnesyl-diphosphate specific] activity"/>
    <property type="evidence" value="ECO:0007669"/>
    <property type="project" value="UniProtKB-UniRule"/>
</dbReference>
<feature type="active site" evidence="2">
    <location>
        <position position="14"/>
    </location>
</feature>
<evidence type="ECO:0000256" key="2">
    <source>
        <dbReference type="HAMAP-Rule" id="MF_01139"/>
    </source>
</evidence>
<gene>
    <name evidence="3" type="primary">ispU</name>
    <name evidence="2" type="synonym">uppS</name>
    <name evidence="3" type="ORF">BN59_01047</name>
</gene>
<dbReference type="PANTHER" id="PTHR10291">
    <property type="entry name" value="DEHYDRODOLICHYL DIPHOSPHATE SYNTHASE FAMILY MEMBER"/>
    <property type="match status" value="1"/>
</dbReference>
<dbReference type="AlphaFoldDB" id="A0A078KUU6"/>
<dbReference type="PANTHER" id="PTHR10291:SF0">
    <property type="entry name" value="DEHYDRODOLICHYL DIPHOSPHATE SYNTHASE 2"/>
    <property type="match status" value="1"/>
</dbReference>
<dbReference type="eggNOG" id="COG0020">
    <property type="taxonomic scope" value="Bacteria"/>
</dbReference>
<keyword evidence="2" id="KW-0460">Magnesium</keyword>
<dbReference type="HAMAP" id="MF_01139">
    <property type="entry name" value="ISPT"/>
    <property type="match status" value="1"/>
</dbReference>
<dbReference type="InterPro" id="IPR001441">
    <property type="entry name" value="UPP_synth-like"/>
</dbReference>
<dbReference type="InterPro" id="IPR036424">
    <property type="entry name" value="UPP_synth-like_sf"/>
</dbReference>
<dbReference type="NCBIfam" id="TIGR00055">
    <property type="entry name" value="uppS"/>
    <property type="match status" value="1"/>
</dbReference>
<dbReference type="Pfam" id="PF01255">
    <property type="entry name" value="Prenyltransf"/>
    <property type="match status" value="1"/>
</dbReference>
<dbReference type="EMBL" id="CCSB01000001">
    <property type="protein sequence ID" value="CDZ76772.1"/>
    <property type="molecule type" value="Genomic_DNA"/>
</dbReference>
<name>A0A078KUU6_9GAMM</name>
<feature type="binding site" evidence="2">
    <location>
        <position position="31"/>
    </location>
    <ligand>
        <name>substrate</name>
    </ligand>
</feature>
<dbReference type="Proteomes" id="UP000044071">
    <property type="component" value="Unassembled WGS sequence"/>
</dbReference>
<evidence type="ECO:0000256" key="1">
    <source>
        <dbReference type="ARBA" id="ARBA00022679"/>
    </source>
</evidence>
<dbReference type="GO" id="GO:0009252">
    <property type="term" value="P:peptidoglycan biosynthetic process"/>
    <property type="evidence" value="ECO:0007669"/>
    <property type="project" value="UniProtKB-UniRule"/>
</dbReference>
<keyword evidence="2" id="KW-0961">Cell wall biogenesis/degradation</keyword>
<feature type="active site" description="Proton acceptor" evidence="2">
    <location>
        <position position="62"/>
    </location>
</feature>
<dbReference type="GO" id="GO:0000287">
    <property type="term" value="F:magnesium ion binding"/>
    <property type="evidence" value="ECO:0007669"/>
    <property type="project" value="UniProtKB-UniRule"/>
</dbReference>
<dbReference type="PROSITE" id="PS01066">
    <property type="entry name" value="UPP_SYNTHASE"/>
    <property type="match status" value="1"/>
</dbReference>
<dbReference type="InterPro" id="IPR018520">
    <property type="entry name" value="UPP_synth-like_CS"/>
</dbReference>
<protein>
    <recommendedName>
        <fullName evidence="2">Ditrans,polycis-undecaprenyl-diphosphate synthase ((2E,6E)-farnesyl-diphosphate specific)</fullName>
        <ecNumber evidence="2">2.5.1.31</ecNumber>
    </recommendedName>
    <alternativeName>
        <fullName evidence="2">Ditrans,polycis-undecaprenylcistransferase</fullName>
    </alternativeName>
    <alternativeName>
        <fullName evidence="2">Undecaprenyl diphosphate synthase</fullName>
        <shortName evidence="2">UDS</shortName>
    </alternativeName>
    <alternativeName>
        <fullName evidence="2">Undecaprenyl pyrophosphate synthase</fullName>
        <shortName evidence="2">UPP synthase</shortName>
    </alternativeName>
</protein>
<feature type="binding site" evidence="2">
    <location>
        <begin position="15"/>
        <end position="18"/>
    </location>
    <ligand>
        <name>substrate</name>
    </ligand>
</feature>
<dbReference type="NCBIfam" id="NF011405">
    <property type="entry name" value="PRK14830.1"/>
    <property type="match status" value="1"/>
</dbReference>
<dbReference type="GO" id="GO:0016094">
    <property type="term" value="P:polyprenol biosynthetic process"/>
    <property type="evidence" value="ECO:0007669"/>
    <property type="project" value="TreeGrafter"/>
</dbReference>
<feature type="binding site" evidence="2">
    <location>
        <begin position="188"/>
        <end position="190"/>
    </location>
    <ligand>
        <name>substrate</name>
    </ligand>
</feature>
<organism evidence="3 4">
    <name type="scientific">Legionella massiliensis</name>
    <dbReference type="NCBI Taxonomy" id="1034943"/>
    <lineage>
        <taxon>Bacteria</taxon>
        <taxon>Pseudomonadati</taxon>
        <taxon>Pseudomonadota</taxon>
        <taxon>Gammaproteobacteria</taxon>
        <taxon>Legionellales</taxon>
        <taxon>Legionellaceae</taxon>
        <taxon>Legionella</taxon>
    </lineage>
</organism>
<feature type="binding site" evidence="2">
    <location>
        <position position="19"/>
    </location>
    <ligand>
        <name>substrate</name>
    </ligand>
</feature>
<sequence length="244" mass="27606">MNELDPQHIAIVMDGNGRWAQSRGLLRVEGHRAGAEAVRAVVRGCIEHQIPVLSLFAFSSENWSRPEEEVTFLMQLFMDALHSEIDELHQNGVSLRFTGDRNPLSPALQEQMRDAETLTKNNTQLILNLVVNYGGKWDLVEAAKTIAKRVTAGELNIEAIDETVFAQALSTAGLPDPDLFIRTSGEQRISNFFLWQLAYAELYFSDIHWPDFNAEEFEKALASFSQRERRYGKTSQQLSEADHV</sequence>
<accession>A0A078KUU6</accession>
<feature type="binding site" evidence="2">
    <location>
        <position position="27"/>
    </location>
    <ligand>
        <name>substrate</name>
    </ligand>
</feature>
<feature type="binding site" evidence="2">
    <location>
        <position position="14"/>
    </location>
    <ligand>
        <name>Mg(2+)</name>
        <dbReference type="ChEBI" id="CHEBI:18420"/>
    </ligand>
</feature>
<feature type="binding site" evidence="2">
    <location>
        <begin position="59"/>
        <end position="61"/>
    </location>
    <ligand>
        <name>substrate</name>
    </ligand>
</feature>
<keyword evidence="4" id="KW-1185">Reference proteome</keyword>
<dbReference type="FunFam" id="3.40.1180.10:FF:000001">
    <property type="entry name" value="(2E,6E)-farnesyl-diphosphate-specific ditrans,polycis-undecaprenyl-diphosphate synthase"/>
    <property type="match status" value="1"/>
</dbReference>
<evidence type="ECO:0000313" key="4">
    <source>
        <dbReference type="Proteomes" id="UP000044071"/>
    </source>
</evidence>
<dbReference type="EC" id="2.5.1.31" evidence="2"/>
<keyword evidence="2" id="KW-0479">Metal-binding</keyword>
<comment type="similarity">
    <text evidence="2">Belongs to the UPP synthase family.</text>
</comment>
<comment type="subunit">
    <text evidence="2">Homodimer.</text>
</comment>
<feature type="binding site" evidence="2">
    <location>
        <position position="63"/>
    </location>
    <ligand>
        <name>substrate</name>
    </ligand>
</feature>
<comment type="function">
    <text evidence="2">Catalyzes the sequential condensation of isopentenyl diphosphate (IPP) with (2E,6E)-farnesyl diphosphate (E,E-FPP) to yield (2Z,6Z,10Z,14Z,18Z,22Z,26Z,30Z,34E,38E)-undecaprenyl diphosphate (di-trans,octa-cis-UPP). UPP is the precursor of glycosyl carrier lipid in the biosynthesis of bacterial cell wall polysaccharide components such as peptidoglycan and lipopolysaccharide.</text>
</comment>
<dbReference type="Gene3D" id="3.40.1180.10">
    <property type="entry name" value="Decaprenyl diphosphate synthase-like"/>
    <property type="match status" value="1"/>
</dbReference>
<dbReference type="GO" id="GO:0005829">
    <property type="term" value="C:cytosol"/>
    <property type="evidence" value="ECO:0007669"/>
    <property type="project" value="TreeGrafter"/>
</dbReference>
<dbReference type="GO" id="GO:0071555">
    <property type="term" value="P:cell wall organization"/>
    <property type="evidence" value="ECO:0007669"/>
    <property type="project" value="UniProtKB-KW"/>
</dbReference>
<keyword evidence="2" id="KW-0133">Cell shape</keyword>
<feature type="binding site" evidence="2">
    <location>
        <position position="182"/>
    </location>
    <ligand>
        <name>substrate</name>
    </ligand>
</feature>
<proteinExistence type="inferred from homology"/>
<evidence type="ECO:0000313" key="3">
    <source>
        <dbReference type="EMBL" id="CDZ76772.1"/>
    </source>
</evidence>
<comment type="catalytic activity">
    <reaction evidence="2">
        <text>8 isopentenyl diphosphate + (2E,6E)-farnesyl diphosphate = di-trans,octa-cis-undecaprenyl diphosphate + 8 diphosphate</text>
        <dbReference type="Rhea" id="RHEA:27551"/>
        <dbReference type="ChEBI" id="CHEBI:33019"/>
        <dbReference type="ChEBI" id="CHEBI:58405"/>
        <dbReference type="ChEBI" id="CHEBI:128769"/>
        <dbReference type="ChEBI" id="CHEBI:175763"/>
        <dbReference type="EC" id="2.5.1.31"/>
    </reaction>
</comment>
<feature type="binding site" evidence="2">
    <location>
        <position position="65"/>
    </location>
    <ligand>
        <name>substrate</name>
    </ligand>
</feature>
<keyword evidence="1 2" id="KW-0808">Transferase</keyword>
<feature type="binding site" evidence="2">
    <location>
        <position position="201"/>
    </location>
    <ligand>
        <name>Mg(2+)</name>
        <dbReference type="ChEBI" id="CHEBI:18420"/>
    </ligand>
</feature>
<dbReference type="GO" id="GO:0008360">
    <property type="term" value="P:regulation of cell shape"/>
    <property type="evidence" value="ECO:0007669"/>
    <property type="project" value="UniProtKB-KW"/>
</dbReference>
<dbReference type="SUPFAM" id="SSF64005">
    <property type="entry name" value="Undecaprenyl diphosphate synthase"/>
    <property type="match status" value="1"/>
</dbReference>
<dbReference type="STRING" id="1034943.BN59_01047"/>